<feature type="transmembrane region" description="Helical" evidence="1">
    <location>
        <begin position="693"/>
        <end position="711"/>
    </location>
</feature>
<keyword evidence="1" id="KW-0812">Transmembrane</keyword>
<accession>A0A9W9CXA7</accession>
<comment type="caution">
    <text evidence="2">The sequence shown here is derived from an EMBL/GenBank/DDBJ whole genome shotgun (WGS) entry which is preliminary data.</text>
</comment>
<evidence type="ECO:0000313" key="2">
    <source>
        <dbReference type="EMBL" id="KAJ4390951.1"/>
    </source>
</evidence>
<gene>
    <name evidence="2" type="ORF">N0V93_004550</name>
</gene>
<dbReference type="OrthoDB" id="5148443at2759"/>
<dbReference type="Proteomes" id="UP001140453">
    <property type="component" value="Unassembled WGS sequence"/>
</dbReference>
<evidence type="ECO:0000256" key="1">
    <source>
        <dbReference type="SAM" id="Phobius"/>
    </source>
</evidence>
<keyword evidence="3" id="KW-1185">Reference proteome</keyword>
<feature type="transmembrane region" description="Helical" evidence="1">
    <location>
        <begin position="561"/>
        <end position="586"/>
    </location>
</feature>
<feature type="transmembrane region" description="Helical" evidence="1">
    <location>
        <begin position="607"/>
        <end position="631"/>
    </location>
</feature>
<sequence length="788" mass="81529">MATHLDLRKVTFSIFGLLASAIFASLALSSHGLLPATYEKHDLRLSHNFLSRLVSPSTARAVAADEVFLRNLKDAVELTAELTRRLALHFDSVSELQDASRSIENYRRSLSSSTTQKRESLVDLLGLSGSSSTDTSSTSDSGILSGLTSSIGSAFSGLGSSLLQDASGAGMFLGTGLGAGAAQGLNLSTATKAMQVAAKVAADNGMNATGLNPMIQNAAMGATASFLGSLNTTNLLGNTGGDIDLHALAFGLATGIGNGTSAGLRLSPQSEMIQAPAGNTTQDIAGTFGFGLTKSVTSNINLSSLVSGSSGLTSGLTNNLNIGMIAQGAAMGLVQGAGDAVNSMGGIQALINGTATMPTAPLPGTNMAFNDSVGGAATGFGQGLGGQGTLVGVQLLSNINVTSLLEGLAGNRTSATEPTGSANNDSVVVRRHLFHPVEIIRRQAQVSSSLTANDFNLSLIINADSISSVSQSAIDALTCEGVGGLVLVALGLFSSGTIKSNSVASVNTTFMKQALPNGIIHFISNDNTFEIDGTVLSENLDGNLLAAAKGVSINGNTVVKFAAFIVVHILISLFVFISLVPAALSLEASRNLLVRLKMSHVFPNNMRWVDTIWLYVMSPLALLALLFGALAGGTATHFRTAHGGLGLATIIMTLVASASHFFAKRVAPDALQQAQVFPTFPFRYRHPLTIRTIVIQITLSLILPTACSGFADLGGMTLCVTRVIPLEFALGLGVGISFLYIVASALTGLTIWLSIRDFRPSTKELKDGVDEGALGYQSLKKKIHVIKE</sequence>
<reference evidence="2" key="1">
    <citation type="submission" date="2022-10" db="EMBL/GenBank/DDBJ databases">
        <title>Tapping the CABI collections for fungal endophytes: first genome assemblies for Collariella, Neodidymelliopsis, Ascochyta clinopodiicola, Didymella pomorum, Didymosphaeria variabile, Neocosmospora piperis and Neocucurbitaria cava.</title>
        <authorList>
            <person name="Hill R."/>
        </authorList>
    </citation>
    <scope>NUCLEOTIDE SEQUENCE</scope>
    <source>
        <strain evidence="2">IMI 355082</strain>
    </source>
</reference>
<keyword evidence="1" id="KW-1133">Transmembrane helix</keyword>
<feature type="transmembrane region" description="Helical" evidence="1">
    <location>
        <begin position="643"/>
        <end position="663"/>
    </location>
</feature>
<organism evidence="2 3">
    <name type="scientific">Gnomoniopsis smithogilvyi</name>
    <dbReference type="NCBI Taxonomy" id="1191159"/>
    <lineage>
        <taxon>Eukaryota</taxon>
        <taxon>Fungi</taxon>
        <taxon>Dikarya</taxon>
        <taxon>Ascomycota</taxon>
        <taxon>Pezizomycotina</taxon>
        <taxon>Sordariomycetes</taxon>
        <taxon>Sordariomycetidae</taxon>
        <taxon>Diaporthales</taxon>
        <taxon>Gnomoniaceae</taxon>
        <taxon>Gnomoniopsis</taxon>
    </lineage>
</organism>
<dbReference type="AlphaFoldDB" id="A0A9W9CXA7"/>
<keyword evidence="1" id="KW-0472">Membrane</keyword>
<protein>
    <submittedName>
        <fullName evidence="2">Uncharacterized protein</fullName>
    </submittedName>
</protein>
<name>A0A9W9CXA7_9PEZI</name>
<dbReference type="EMBL" id="JAPEVB010000003">
    <property type="protein sequence ID" value="KAJ4390951.1"/>
    <property type="molecule type" value="Genomic_DNA"/>
</dbReference>
<feature type="transmembrane region" description="Helical" evidence="1">
    <location>
        <begin position="731"/>
        <end position="755"/>
    </location>
</feature>
<evidence type="ECO:0000313" key="3">
    <source>
        <dbReference type="Proteomes" id="UP001140453"/>
    </source>
</evidence>
<proteinExistence type="predicted"/>